<dbReference type="STRING" id="105231.A0A1Y1I439"/>
<feature type="transmembrane region" description="Helical" evidence="6">
    <location>
        <begin position="161"/>
        <end position="189"/>
    </location>
</feature>
<evidence type="ECO:0000313" key="8">
    <source>
        <dbReference type="Proteomes" id="UP000054558"/>
    </source>
</evidence>
<feature type="transmembrane region" description="Helical" evidence="6">
    <location>
        <begin position="28"/>
        <end position="52"/>
    </location>
</feature>
<dbReference type="PANTHER" id="PTHR45649">
    <property type="entry name" value="AMINO-ACID PERMEASE BAT1"/>
    <property type="match status" value="1"/>
</dbReference>
<evidence type="ECO:0000256" key="2">
    <source>
        <dbReference type="ARBA" id="ARBA00022448"/>
    </source>
</evidence>
<evidence type="ECO:0000256" key="3">
    <source>
        <dbReference type="ARBA" id="ARBA00022692"/>
    </source>
</evidence>
<feature type="transmembrane region" description="Helical" evidence="6">
    <location>
        <begin position="135"/>
        <end position="155"/>
    </location>
</feature>
<feature type="transmembrane region" description="Helical" evidence="6">
    <location>
        <begin position="201"/>
        <end position="224"/>
    </location>
</feature>
<evidence type="ECO:0000256" key="6">
    <source>
        <dbReference type="SAM" id="Phobius"/>
    </source>
</evidence>
<dbReference type="GO" id="GO:0016020">
    <property type="term" value="C:membrane"/>
    <property type="evidence" value="ECO:0007669"/>
    <property type="project" value="UniProtKB-SubCell"/>
</dbReference>
<feature type="transmembrane region" description="Helical" evidence="6">
    <location>
        <begin position="236"/>
        <end position="256"/>
    </location>
</feature>
<dbReference type="GO" id="GO:0022857">
    <property type="term" value="F:transmembrane transporter activity"/>
    <property type="evidence" value="ECO:0007669"/>
    <property type="project" value="InterPro"/>
</dbReference>
<organism evidence="7 8">
    <name type="scientific">Klebsormidium nitens</name>
    <name type="common">Green alga</name>
    <name type="synonym">Ulothrix nitens</name>
    <dbReference type="NCBI Taxonomy" id="105231"/>
    <lineage>
        <taxon>Eukaryota</taxon>
        <taxon>Viridiplantae</taxon>
        <taxon>Streptophyta</taxon>
        <taxon>Klebsormidiophyceae</taxon>
        <taxon>Klebsormidiales</taxon>
        <taxon>Klebsormidiaceae</taxon>
        <taxon>Klebsormidium</taxon>
    </lineage>
</organism>
<dbReference type="OrthoDB" id="3257095at2759"/>
<dbReference type="Pfam" id="PF13520">
    <property type="entry name" value="AA_permease_2"/>
    <property type="match status" value="1"/>
</dbReference>
<dbReference type="InterPro" id="IPR002293">
    <property type="entry name" value="AA/rel_permease1"/>
</dbReference>
<protein>
    <submittedName>
        <fullName evidence="7">Amino acid transporter</fullName>
    </submittedName>
</protein>
<evidence type="ECO:0000313" key="7">
    <source>
        <dbReference type="EMBL" id="GAQ83941.1"/>
    </source>
</evidence>
<keyword evidence="2" id="KW-0813">Transport</keyword>
<keyword evidence="4 6" id="KW-1133">Transmembrane helix</keyword>
<reference evidence="7 8" key="1">
    <citation type="journal article" date="2014" name="Nat. Commun.">
        <title>Klebsormidium flaccidum genome reveals primary factors for plant terrestrial adaptation.</title>
        <authorList>
            <person name="Hori K."/>
            <person name="Maruyama F."/>
            <person name="Fujisawa T."/>
            <person name="Togashi T."/>
            <person name="Yamamoto N."/>
            <person name="Seo M."/>
            <person name="Sato S."/>
            <person name="Yamada T."/>
            <person name="Mori H."/>
            <person name="Tajima N."/>
            <person name="Moriyama T."/>
            <person name="Ikeuchi M."/>
            <person name="Watanabe M."/>
            <person name="Wada H."/>
            <person name="Kobayashi K."/>
            <person name="Saito M."/>
            <person name="Masuda T."/>
            <person name="Sasaki-Sekimoto Y."/>
            <person name="Mashiguchi K."/>
            <person name="Awai K."/>
            <person name="Shimojima M."/>
            <person name="Masuda S."/>
            <person name="Iwai M."/>
            <person name="Nobusawa T."/>
            <person name="Narise T."/>
            <person name="Kondo S."/>
            <person name="Saito H."/>
            <person name="Sato R."/>
            <person name="Murakawa M."/>
            <person name="Ihara Y."/>
            <person name="Oshima-Yamada Y."/>
            <person name="Ohtaka K."/>
            <person name="Satoh M."/>
            <person name="Sonobe K."/>
            <person name="Ishii M."/>
            <person name="Ohtani R."/>
            <person name="Kanamori-Sato M."/>
            <person name="Honoki R."/>
            <person name="Miyazaki D."/>
            <person name="Mochizuki H."/>
            <person name="Umetsu J."/>
            <person name="Higashi K."/>
            <person name="Shibata D."/>
            <person name="Kamiya Y."/>
            <person name="Sato N."/>
            <person name="Nakamura Y."/>
            <person name="Tabata S."/>
            <person name="Ida S."/>
            <person name="Kurokawa K."/>
            <person name="Ohta H."/>
        </authorList>
    </citation>
    <scope>NUCLEOTIDE SEQUENCE [LARGE SCALE GENOMIC DNA]</scope>
    <source>
        <strain evidence="7 8">NIES-2285</strain>
    </source>
</reference>
<keyword evidence="5 6" id="KW-0472">Membrane</keyword>
<evidence type="ECO:0000256" key="1">
    <source>
        <dbReference type="ARBA" id="ARBA00004141"/>
    </source>
</evidence>
<keyword evidence="8" id="KW-1185">Reference proteome</keyword>
<name>A0A1Y1I439_KLENI</name>
<dbReference type="EMBL" id="DF237118">
    <property type="protein sequence ID" value="GAQ83941.1"/>
    <property type="molecule type" value="Genomic_DNA"/>
</dbReference>
<proteinExistence type="predicted"/>
<dbReference type="Proteomes" id="UP000054558">
    <property type="component" value="Unassembled WGS sequence"/>
</dbReference>
<dbReference type="AlphaFoldDB" id="A0A1Y1I439"/>
<gene>
    <name evidence="7" type="ORF">KFL_001690190</name>
</gene>
<comment type="subcellular location">
    <subcellularLocation>
        <location evidence="1">Membrane</location>
        <topology evidence="1">Multi-pass membrane protein</topology>
    </subcellularLocation>
</comment>
<accession>A0A1Y1I439</accession>
<keyword evidence="3 6" id="KW-0812">Transmembrane</keyword>
<sequence length="281" mass="30037">MSQYTLTGFDASAHMSEETKNADVSGPLGILLAIGVSFVVGLAYILALLFSIQDPAYLVDASNETGGYAGAQVFFDAFHARYGSGTGGIVSLGIIIGAVFFCGLGSVTSSSRMVWAFSRDGALPLSPVWHHVNPIFKVPVNAVWLICLLAFLLGLPSLHNTVAFLAVTSIAVIGLYISYGLPILFKLLFARKTFVRGPFHLGPFSDIIGIVAILWICFITVIFVLPTAYPVTELNLNYASAAVGGTIVLAGGYWLIDARRWFKGPIANVTTDTYRSADGKM</sequence>
<dbReference type="PANTHER" id="PTHR45649:SF30">
    <property type="entry name" value="AMINO-ACID PERMEASE BAT1"/>
    <property type="match status" value="1"/>
</dbReference>
<evidence type="ECO:0000256" key="5">
    <source>
        <dbReference type="ARBA" id="ARBA00023136"/>
    </source>
</evidence>
<evidence type="ECO:0000256" key="4">
    <source>
        <dbReference type="ARBA" id="ARBA00022989"/>
    </source>
</evidence>
<feature type="transmembrane region" description="Helical" evidence="6">
    <location>
        <begin position="89"/>
        <end position="115"/>
    </location>
</feature>
<dbReference type="Gene3D" id="1.20.1740.10">
    <property type="entry name" value="Amino acid/polyamine transporter I"/>
    <property type="match status" value="1"/>
</dbReference>
<dbReference type="OMA" id="AIVFCCI"/>